<dbReference type="Gene3D" id="2.40.160.50">
    <property type="entry name" value="membrane protein fhac: a member of the omp85/tpsb transporter family"/>
    <property type="match status" value="1"/>
</dbReference>
<evidence type="ECO:0000256" key="1">
    <source>
        <dbReference type="ARBA" id="ARBA00004442"/>
    </source>
</evidence>
<keyword evidence="7" id="KW-0472">Membrane</keyword>
<evidence type="ECO:0000256" key="3">
    <source>
        <dbReference type="ARBA" id="ARBA00022448"/>
    </source>
</evidence>
<dbReference type="EMBL" id="QBML01000041">
    <property type="protein sequence ID" value="PZO36393.1"/>
    <property type="molecule type" value="Genomic_DNA"/>
</dbReference>
<dbReference type="InterPro" id="IPR034746">
    <property type="entry name" value="POTRA"/>
</dbReference>
<keyword evidence="8" id="KW-0998">Cell outer membrane</keyword>
<evidence type="ECO:0000313" key="11">
    <source>
        <dbReference type="Proteomes" id="UP000249467"/>
    </source>
</evidence>
<evidence type="ECO:0000256" key="4">
    <source>
        <dbReference type="ARBA" id="ARBA00022452"/>
    </source>
</evidence>
<dbReference type="Gene3D" id="3.10.20.310">
    <property type="entry name" value="membrane protein fhac"/>
    <property type="match status" value="1"/>
</dbReference>
<dbReference type="Pfam" id="PF03865">
    <property type="entry name" value="ShlB"/>
    <property type="match status" value="1"/>
</dbReference>
<evidence type="ECO:0000256" key="7">
    <source>
        <dbReference type="ARBA" id="ARBA00023136"/>
    </source>
</evidence>
<dbReference type="GO" id="GO:0098046">
    <property type="term" value="C:type V protein secretion system complex"/>
    <property type="evidence" value="ECO:0007669"/>
    <property type="project" value="TreeGrafter"/>
</dbReference>
<comment type="subcellular location">
    <subcellularLocation>
        <location evidence="1">Cell outer membrane</location>
    </subcellularLocation>
</comment>
<keyword evidence="4" id="KW-1134">Transmembrane beta strand</keyword>
<feature type="domain" description="POTRA" evidence="9">
    <location>
        <begin position="73"/>
        <end position="148"/>
    </location>
</feature>
<dbReference type="PANTHER" id="PTHR34597">
    <property type="entry name" value="SLR1661 PROTEIN"/>
    <property type="match status" value="1"/>
</dbReference>
<dbReference type="PROSITE" id="PS51779">
    <property type="entry name" value="POTRA"/>
    <property type="match status" value="1"/>
</dbReference>
<dbReference type="AlphaFoldDB" id="A0A2W4VU45"/>
<dbReference type="GO" id="GO:0008320">
    <property type="term" value="F:protein transmembrane transporter activity"/>
    <property type="evidence" value="ECO:0007669"/>
    <property type="project" value="TreeGrafter"/>
</dbReference>
<dbReference type="InterPro" id="IPR051544">
    <property type="entry name" value="TPS_OM_transporter"/>
</dbReference>
<protein>
    <submittedName>
        <fullName evidence="10">ShlB/FhaC/HecB family hemolysin secretion/activation protein</fullName>
    </submittedName>
</protein>
<keyword evidence="3" id="KW-0813">Transport</keyword>
<comment type="caution">
    <text evidence="10">The sequence shown here is derived from an EMBL/GenBank/DDBJ whole genome shotgun (WGS) entry which is preliminary data.</text>
</comment>
<organism evidence="10 11">
    <name type="scientific">Pseudanabaena frigida</name>
    <dbReference type="NCBI Taxonomy" id="945775"/>
    <lineage>
        <taxon>Bacteria</taxon>
        <taxon>Bacillati</taxon>
        <taxon>Cyanobacteriota</taxon>
        <taxon>Cyanophyceae</taxon>
        <taxon>Pseudanabaenales</taxon>
        <taxon>Pseudanabaenaceae</taxon>
        <taxon>Pseudanabaena</taxon>
    </lineage>
</organism>
<dbReference type="GO" id="GO:0046819">
    <property type="term" value="P:protein secretion by the type V secretion system"/>
    <property type="evidence" value="ECO:0007669"/>
    <property type="project" value="TreeGrafter"/>
</dbReference>
<reference evidence="10 11" key="2">
    <citation type="submission" date="2018-06" db="EMBL/GenBank/DDBJ databases">
        <title>Metagenomic assembly of (sub)arctic Cyanobacteria and their associated microbiome from non-axenic cultures.</title>
        <authorList>
            <person name="Baurain D."/>
        </authorList>
    </citation>
    <scope>NUCLEOTIDE SEQUENCE [LARGE SCALE GENOMIC DNA]</scope>
    <source>
        <strain evidence="10">ULC066bin1</strain>
    </source>
</reference>
<reference evidence="10 11" key="1">
    <citation type="submission" date="2018-04" db="EMBL/GenBank/DDBJ databases">
        <authorList>
            <person name="Go L.Y."/>
            <person name="Mitchell J.A."/>
        </authorList>
    </citation>
    <scope>NUCLEOTIDE SEQUENCE [LARGE SCALE GENOMIC DNA]</scope>
    <source>
        <strain evidence="10">ULC066bin1</strain>
    </source>
</reference>
<dbReference type="InterPro" id="IPR005565">
    <property type="entry name" value="Hemolysn_activator_HlyB_C"/>
</dbReference>
<name>A0A2W4VU45_9CYAN</name>
<evidence type="ECO:0000256" key="5">
    <source>
        <dbReference type="ARBA" id="ARBA00022692"/>
    </source>
</evidence>
<evidence type="ECO:0000256" key="2">
    <source>
        <dbReference type="ARBA" id="ARBA00009055"/>
    </source>
</evidence>
<dbReference type="GO" id="GO:0009279">
    <property type="term" value="C:cell outer membrane"/>
    <property type="evidence" value="ECO:0007669"/>
    <property type="project" value="UniProtKB-SubCell"/>
</dbReference>
<evidence type="ECO:0000256" key="8">
    <source>
        <dbReference type="ARBA" id="ARBA00023237"/>
    </source>
</evidence>
<keyword evidence="6" id="KW-0653">Protein transport</keyword>
<evidence type="ECO:0000259" key="9">
    <source>
        <dbReference type="PROSITE" id="PS51779"/>
    </source>
</evidence>
<proteinExistence type="inferred from homology"/>
<comment type="similarity">
    <text evidence="2">Belongs to the TPS (TC 1.B.20) family.</text>
</comment>
<keyword evidence="5" id="KW-0812">Transmembrane</keyword>
<evidence type="ECO:0000313" key="10">
    <source>
        <dbReference type="EMBL" id="PZO36393.1"/>
    </source>
</evidence>
<dbReference type="InterPro" id="IPR013686">
    <property type="entry name" value="Polypept-transport_assoc_ShlB"/>
</dbReference>
<gene>
    <name evidence="10" type="ORF">DCF19_21575</name>
</gene>
<accession>A0A2W4VU45</accession>
<dbReference type="Proteomes" id="UP000249467">
    <property type="component" value="Unassembled WGS sequence"/>
</dbReference>
<dbReference type="Pfam" id="PF08479">
    <property type="entry name" value="POTRA_2"/>
    <property type="match status" value="1"/>
</dbReference>
<dbReference type="PANTHER" id="PTHR34597:SF1">
    <property type="entry name" value="HEME_HEMOPEXIN TRANSPORTER PROTEIN HUXB"/>
    <property type="match status" value="1"/>
</dbReference>
<sequence>MNSFTLISHNLSRSLIFSCIVSVSIESAAAKPIDGSSINTSLQPLNSITRIDNSNRSSAQPFILVPSQIAQAIAIKKVEIIGSTILDKADLEGIIQTLEGKQVTPEQIQKAAQSITQIYADRGYITSQAVVDPQKTVDGIVTIQVIEGKVEKIEIQGLVNTNPDYVRSRVALGVGIPLNAAKLEDQLRLLRADPIFRNVEATLKAGTQNDSSILVVKVEEANQFGGFASIDNFSPPAVGSERYGGGLFFRNLSGNGDILTASYYGTTTSGSNQYDLSYSLPLNPMNGTLSLRYSPSNYRITQAPFDALNIRGNNNLFDISFRQPLIRSSVEELALSLGYAYQQGQTFAFNDLAIPFGIGPEADGTSRTSVIRFGQDYTLRDQFGAWALRSQFSLGTGLFGSTRVTTPSASFFSWLGQIQRVQSLGTDSLLIGSLDLQLSADPLLSSQQFTIGGGQSLRGFRQNARTGDNGIRFSLENRIVALRNDIGTAFLQVIPFLDAGAVWNNSNNPNPLPSQNFLAGGGVGLLLTPIERLNLRLDYAIPFINLSDRGTNLQESAFYFSLGYQF</sequence>
<evidence type="ECO:0000256" key="6">
    <source>
        <dbReference type="ARBA" id="ARBA00022927"/>
    </source>
</evidence>